<reference evidence="2" key="1">
    <citation type="submission" date="2018-06" db="EMBL/GenBank/DDBJ databases">
        <authorList>
            <person name="Zhirakovskaya E."/>
        </authorList>
    </citation>
    <scope>NUCLEOTIDE SEQUENCE</scope>
</reference>
<feature type="domain" description="Putative zinc-finger" evidence="1">
    <location>
        <begin position="4"/>
        <end position="37"/>
    </location>
</feature>
<dbReference type="AlphaFoldDB" id="A0A3B0XC99"/>
<evidence type="ECO:0000313" key="2">
    <source>
        <dbReference type="EMBL" id="VAW62190.1"/>
    </source>
</evidence>
<organism evidence="2">
    <name type="scientific">hydrothermal vent metagenome</name>
    <dbReference type="NCBI Taxonomy" id="652676"/>
    <lineage>
        <taxon>unclassified sequences</taxon>
        <taxon>metagenomes</taxon>
        <taxon>ecological metagenomes</taxon>
    </lineage>
</organism>
<gene>
    <name evidence="2" type="ORF">MNBD_GAMMA11-2674</name>
</gene>
<accession>A0A3B0XC99</accession>
<name>A0A3B0XC99_9ZZZZ</name>
<dbReference type="InterPro" id="IPR027383">
    <property type="entry name" value="Znf_put"/>
</dbReference>
<protein>
    <recommendedName>
        <fullName evidence="1">Putative zinc-finger domain-containing protein</fullName>
    </recommendedName>
</protein>
<dbReference type="EMBL" id="UOFG01000164">
    <property type="protein sequence ID" value="VAW62190.1"/>
    <property type="molecule type" value="Genomic_DNA"/>
</dbReference>
<proteinExistence type="predicted"/>
<evidence type="ECO:0000259" key="1">
    <source>
        <dbReference type="Pfam" id="PF13490"/>
    </source>
</evidence>
<dbReference type="Pfam" id="PF13490">
    <property type="entry name" value="zf-HC2"/>
    <property type="match status" value="1"/>
</dbReference>
<sequence>MLNCKHATALMSRAQDQELSWHKNLQLKLHILMCSGCSNYRKQLDIIKKAMQQYSRR</sequence>